<dbReference type="InterPro" id="IPR009003">
    <property type="entry name" value="Peptidase_S1_PA"/>
</dbReference>
<dbReference type="InterPro" id="IPR021858">
    <property type="entry name" value="Fun_TF"/>
</dbReference>
<keyword evidence="2" id="KW-0677">Repeat</keyword>
<keyword evidence="1" id="KW-0053">Apoptosis</keyword>
<dbReference type="PANTHER" id="PTHR46366">
    <property type="entry name" value="PRO-APOPTOTIC SERINE PROTEASE NMA111"/>
    <property type="match status" value="1"/>
</dbReference>
<dbReference type="InterPro" id="IPR025926">
    <property type="entry name" value="PDZ-like_dom"/>
</dbReference>
<accession>A0AA40EXG8</accession>
<dbReference type="EMBL" id="JAUKTV010000001">
    <property type="protein sequence ID" value="KAK0747320.1"/>
    <property type="molecule type" value="Genomic_DNA"/>
</dbReference>
<dbReference type="InterPro" id="IPR036034">
    <property type="entry name" value="PDZ_sf"/>
</dbReference>
<evidence type="ECO:0000256" key="3">
    <source>
        <dbReference type="ARBA" id="ARBA00023242"/>
    </source>
</evidence>
<protein>
    <recommendedName>
        <fullName evidence="4">PDZ-like domain-containing protein</fullName>
    </recommendedName>
</protein>
<comment type="caution">
    <text evidence="5">The sequence shown here is derived from an EMBL/GenBank/DDBJ whole genome shotgun (WGS) entry which is preliminary data.</text>
</comment>
<evidence type="ECO:0000313" key="6">
    <source>
        <dbReference type="Proteomes" id="UP001172159"/>
    </source>
</evidence>
<organism evidence="5 6">
    <name type="scientific">Apiosordaria backusii</name>
    <dbReference type="NCBI Taxonomy" id="314023"/>
    <lineage>
        <taxon>Eukaryota</taxon>
        <taxon>Fungi</taxon>
        <taxon>Dikarya</taxon>
        <taxon>Ascomycota</taxon>
        <taxon>Pezizomycotina</taxon>
        <taxon>Sordariomycetes</taxon>
        <taxon>Sordariomycetidae</taxon>
        <taxon>Sordariales</taxon>
        <taxon>Lasiosphaeriaceae</taxon>
        <taxon>Apiosordaria</taxon>
    </lineage>
</organism>
<dbReference type="SUPFAM" id="SSF50494">
    <property type="entry name" value="Trypsin-like serine proteases"/>
    <property type="match status" value="2"/>
</dbReference>
<proteinExistence type="predicted"/>
<keyword evidence="3" id="KW-0539">Nucleus</keyword>
<evidence type="ECO:0000256" key="1">
    <source>
        <dbReference type="ARBA" id="ARBA00022703"/>
    </source>
</evidence>
<evidence type="ECO:0000259" key="4">
    <source>
        <dbReference type="Pfam" id="PF12812"/>
    </source>
</evidence>
<evidence type="ECO:0000256" key="2">
    <source>
        <dbReference type="ARBA" id="ARBA00022737"/>
    </source>
</evidence>
<dbReference type="SUPFAM" id="SSF50156">
    <property type="entry name" value="PDZ domain-like"/>
    <property type="match status" value="1"/>
</dbReference>
<dbReference type="PANTHER" id="PTHR46366:SF8">
    <property type="entry name" value="PRO-APOPTOTIC SERINE PROTEASE NMA111"/>
    <property type="match status" value="1"/>
</dbReference>
<dbReference type="AlphaFoldDB" id="A0AA40EXG8"/>
<dbReference type="GO" id="GO:0006915">
    <property type="term" value="P:apoptotic process"/>
    <property type="evidence" value="ECO:0007669"/>
    <property type="project" value="UniProtKB-KW"/>
</dbReference>
<gene>
    <name evidence="5" type="ORF">B0T21DRAFT_446246</name>
</gene>
<dbReference type="Gene3D" id="2.40.10.120">
    <property type="match status" value="2"/>
</dbReference>
<keyword evidence="6" id="KW-1185">Reference proteome</keyword>
<dbReference type="Proteomes" id="UP001172159">
    <property type="component" value="Unassembled WGS sequence"/>
</dbReference>
<reference evidence="5" key="1">
    <citation type="submission" date="2023-06" db="EMBL/GenBank/DDBJ databases">
        <title>Genome-scale phylogeny and comparative genomics of the fungal order Sordariales.</title>
        <authorList>
            <consortium name="Lawrence Berkeley National Laboratory"/>
            <person name="Hensen N."/>
            <person name="Bonometti L."/>
            <person name="Westerberg I."/>
            <person name="Brannstrom I.O."/>
            <person name="Guillou S."/>
            <person name="Cros-Aarteil S."/>
            <person name="Calhoun S."/>
            <person name="Haridas S."/>
            <person name="Kuo A."/>
            <person name="Mondo S."/>
            <person name="Pangilinan J."/>
            <person name="Riley R."/>
            <person name="Labutti K."/>
            <person name="Andreopoulos B."/>
            <person name="Lipzen A."/>
            <person name="Chen C."/>
            <person name="Yanf M."/>
            <person name="Daum C."/>
            <person name="Ng V."/>
            <person name="Clum A."/>
            <person name="Steindorff A."/>
            <person name="Ohm R."/>
            <person name="Martin F."/>
            <person name="Silar P."/>
            <person name="Natvig D."/>
            <person name="Lalanne C."/>
            <person name="Gautier V."/>
            <person name="Ament-Velasquez S.L."/>
            <person name="Kruys A."/>
            <person name="Hutchinson M.I."/>
            <person name="Powell A.J."/>
            <person name="Barry K."/>
            <person name="Miller A.N."/>
            <person name="Grigoriev I.V."/>
            <person name="Debuchy R."/>
            <person name="Gladieux P."/>
            <person name="Thoren M.H."/>
            <person name="Johannesson H."/>
        </authorList>
    </citation>
    <scope>NUCLEOTIDE SEQUENCE</scope>
    <source>
        <strain evidence="5">CBS 540.89</strain>
    </source>
</reference>
<evidence type="ECO:0000313" key="5">
    <source>
        <dbReference type="EMBL" id="KAK0747320.1"/>
    </source>
</evidence>
<dbReference type="Pfam" id="PF11951">
    <property type="entry name" value="Fungal_trans_2"/>
    <property type="match status" value="1"/>
</dbReference>
<name>A0AA40EXG8_9PEZI</name>
<dbReference type="Pfam" id="PF13365">
    <property type="entry name" value="Trypsin_2"/>
    <property type="match status" value="1"/>
</dbReference>
<dbReference type="Pfam" id="PF12812">
    <property type="entry name" value="PDZ_1"/>
    <property type="match status" value="1"/>
</dbReference>
<feature type="domain" description="PDZ-like" evidence="4">
    <location>
        <begin position="263"/>
        <end position="333"/>
    </location>
</feature>
<dbReference type="Gene3D" id="2.30.42.10">
    <property type="match status" value="1"/>
</dbReference>
<sequence length="896" mass="99556">MAEDNSLQSTWKAATDRAIKGFVRIQAIQPIPMDWDEASNLAATGFIVHIDETTATGWILTNRHVTGIGPFVGRCRFESKETVDITPRYIDPVHDFGIVTFKLGDLKHMKPVSLGLKPNLAKVGTEIRVFGNDEDMGLAIFSGIISRIDANATDYGWMTYNDINTNYIQCNKCLPLGLSDSWERTVRSAFPEATSMLAVRQVLPEQSPLKEGDILVTVNGDIVIHPAQLDDIFDSSVGKTVKLLVLRNGAEVEIEVTVDDLHKMTPDRYVTFAHTTFHEMSLQQSRQHYMAPKGVVISSNAHSDISLPALLVSLNFKPTPDLKRLLEVAKTLSANGRYQMTYYHLGTYPRCILSTIFTMSCLWDPNIQLTVRDDRTGMWNTQVVGRCLAKHTPKPISTSFPPLVIRDCGWKAVENYGRSFVSVECNMQYHFNGETKLQRCGFGVVVDADLGLVIVSRDTVPHDFSQIHVTVAGRARIEAKHVLSHSEHNYAFIQYDPTLVRAEVYSGPLSTCGVNRGDEVYFVGCEETVDPLIAVKTTISDIYPNELPAMHRPAYCAINFDSIAVQEAKSGQCHFGILVNKKGEIVALWLRYRHAKSNREEHISRGFSVETIQPVLLKIQAGDRVGPRILGVQFEAIDKNQASTAGVPDNYIHELESSGSEIHRFLRVLSAFAGEGSEDQEPEISALQAGDIVLTLGGRPVFKYSDTDCMHWSEEIFPKTTLVQDGVCKVIKLRTFATEDFEPGRVAVFSGAVLQAPHLAVRQRLAGMKLPSNLYISAIETAAPFLMCGVTSSRFVTAIGDEPVQDLESFLQAAARFKEGKDYVLTTADLGAEPAEHQDAVRIAIKTLKGYTGMRNVDKVMSVLEEVWRLMSAGEWLAVWDWPEVARKMNLDFIPA</sequence>